<dbReference type="OrthoDB" id="2592518at2"/>
<evidence type="ECO:0000256" key="4">
    <source>
        <dbReference type="ARBA" id="ARBA00022729"/>
    </source>
</evidence>
<dbReference type="InterPro" id="IPR038501">
    <property type="entry name" value="Spore_GerAC_C_sf"/>
</dbReference>
<dbReference type="Proteomes" id="UP000265801">
    <property type="component" value="Unassembled WGS sequence"/>
</dbReference>
<keyword evidence="11" id="KW-1185">Reference proteome</keyword>
<keyword evidence="3" id="KW-0309">Germination</keyword>
<reference evidence="10 11" key="1">
    <citation type="submission" date="2018-09" db="EMBL/GenBank/DDBJ databases">
        <title>Bacillus saliacetes sp. nov., isolated from Thai shrimp paste (Ka-pi).</title>
        <authorList>
            <person name="Daroonpunt R."/>
            <person name="Tanasupawat S."/>
            <person name="Yiamsombut S."/>
        </authorList>
    </citation>
    <scope>NUCLEOTIDE SEQUENCE [LARGE SCALE GENOMIC DNA]</scope>
    <source>
        <strain evidence="10 11">SKP7-4</strain>
    </source>
</reference>
<evidence type="ECO:0000313" key="11">
    <source>
        <dbReference type="Proteomes" id="UP000265801"/>
    </source>
</evidence>
<sequence length="363" mass="40950">MRKFILIVLSLFMLTGCVEKEILDELNIETAKGYDVAGENTIRGTALYSRYLADKKIENVTLSVEAPSTREVLNLLQKKSEMPLVRGSLENVLISSDMAKEGILHIADSLQRDASVGARVLLLISDGPAEDILRGNYGLKGTSNYIANLIDHNIRRGDLSQTNLHLFLFTYYQKGHTPYLPIIEKIDDGTLGIKGIALFKKDKLVHEIDNTEMFYFKLLSDKYSEGNQVVKLSEASKDMQRSVEASVTSLQSKHKIDISHTARPVDITITITIKGIIKEYTGKSLTPKKIKDIEKKMEEDIEKHCLSMLKKFQEEGIDPMGFGQRQKHGVRKFDFKEWDSVLYPNANIKVRAKVKILESGTVE</sequence>
<keyword evidence="5" id="KW-0472">Membrane</keyword>
<comment type="similarity">
    <text evidence="2">Belongs to the GerABKC lipoprotein family.</text>
</comment>
<keyword evidence="7" id="KW-0449">Lipoprotein</keyword>
<dbReference type="PANTHER" id="PTHR35789">
    <property type="entry name" value="SPORE GERMINATION PROTEIN B3"/>
    <property type="match status" value="1"/>
</dbReference>
<evidence type="ECO:0000256" key="1">
    <source>
        <dbReference type="ARBA" id="ARBA00004635"/>
    </source>
</evidence>
<name>A0A3A1R742_9BACI</name>
<keyword evidence="6" id="KW-0564">Palmitate</keyword>
<dbReference type="RefSeq" id="WP_119544891.1">
    <property type="nucleotide sequence ID" value="NZ_QXIR01000001.1"/>
</dbReference>
<dbReference type="EMBL" id="QXIR01000001">
    <property type="protein sequence ID" value="RIW38912.1"/>
    <property type="molecule type" value="Genomic_DNA"/>
</dbReference>
<dbReference type="NCBIfam" id="TIGR02887">
    <property type="entry name" value="spore_ger_x_C"/>
    <property type="match status" value="1"/>
</dbReference>
<evidence type="ECO:0000256" key="3">
    <source>
        <dbReference type="ARBA" id="ARBA00022544"/>
    </source>
</evidence>
<dbReference type="InterPro" id="IPR057336">
    <property type="entry name" value="GerAC_N"/>
</dbReference>
<dbReference type="Gene3D" id="3.30.300.210">
    <property type="entry name" value="Nutrient germinant receptor protein C, domain 3"/>
    <property type="match status" value="1"/>
</dbReference>
<dbReference type="PANTHER" id="PTHR35789:SF1">
    <property type="entry name" value="SPORE GERMINATION PROTEIN B3"/>
    <property type="match status" value="1"/>
</dbReference>
<dbReference type="InterPro" id="IPR046953">
    <property type="entry name" value="Spore_GerAC-like_C"/>
</dbReference>
<dbReference type="InterPro" id="IPR008844">
    <property type="entry name" value="Spore_GerAC-like"/>
</dbReference>
<dbReference type="Pfam" id="PF05504">
    <property type="entry name" value="Spore_GerAC"/>
    <property type="match status" value="1"/>
</dbReference>
<evidence type="ECO:0000259" key="8">
    <source>
        <dbReference type="Pfam" id="PF05504"/>
    </source>
</evidence>
<evidence type="ECO:0000256" key="7">
    <source>
        <dbReference type="ARBA" id="ARBA00023288"/>
    </source>
</evidence>
<feature type="domain" description="Spore germination GerAC-like C-terminal" evidence="8">
    <location>
        <begin position="194"/>
        <end position="360"/>
    </location>
</feature>
<evidence type="ECO:0000256" key="6">
    <source>
        <dbReference type="ARBA" id="ARBA00023139"/>
    </source>
</evidence>
<protein>
    <submittedName>
        <fullName evidence="10">Ger(X)C family spore germination protein</fullName>
    </submittedName>
</protein>
<dbReference type="GO" id="GO:0009847">
    <property type="term" value="P:spore germination"/>
    <property type="evidence" value="ECO:0007669"/>
    <property type="project" value="InterPro"/>
</dbReference>
<evidence type="ECO:0000256" key="5">
    <source>
        <dbReference type="ARBA" id="ARBA00023136"/>
    </source>
</evidence>
<organism evidence="10 11">
    <name type="scientific">Bacillus salacetis</name>
    <dbReference type="NCBI Taxonomy" id="2315464"/>
    <lineage>
        <taxon>Bacteria</taxon>
        <taxon>Bacillati</taxon>
        <taxon>Bacillota</taxon>
        <taxon>Bacilli</taxon>
        <taxon>Bacillales</taxon>
        <taxon>Bacillaceae</taxon>
        <taxon>Bacillus</taxon>
    </lineage>
</organism>
<proteinExistence type="inferred from homology"/>
<comment type="subcellular location">
    <subcellularLocation>
        <location evidence="1">Membrane</location>
        <topology evidence="1">Lipid-anchor</topology>
    </subcellularLocation>
</comment>
<dbReference type="Pfam" id="PF25198">
    <property type="entry name" value="Spore_GerAC_N"/>
    <property type="match status" value="1"/>
</dbReference>
<dbReference type="GO" id="GO:0016020">
    <property type="term" value="C:membrane"/>
    <property type="evidence" value="ECO:0007669"/>
    <property type="project" value="UniProtKB-SubCell"/>
</dbReference>
<evidence type="ECO:0000313" key="10">
    <source>
        <dbReference type="EMBL" id="RIW38912.1"/>
    </source>
</evidence>
<comment type="caution">
    <text evidence="10">The sequence shown here is derived from an EMBL/GenBank/DDBJ whole genome shotgun (WGS) entry which is preliminary data.</text>
</comment>
<feature type="domain" description="Spore germination protein N-terminal" evidence="9">
    <location>
        <begin position="21"/>
        <end position="184"/>
    </location>
</feature>
<evidence type="ECO:0000256" key="2">
    <source>
        <dbReference type="ARBA" id="ARBA00007886"/>
    </source>
</evidence>
<dbReference type="AlphaFoldDB" id="A0A3A1R742"/>
<keyword evidence="4" id="KW-0732">Signal</keyword>
<accession>A0A3A1R742</accession>
<gene>
    <name evidence="10" type="ORF">D3H55_00740</name>
</gene>
<evidence type="ECO:0000259" key="9">
    <source>
        <dbReference type="Pfam" id="PF25198"/>
    </source>
</evidence>
<dbReference type="PROSITE" id="PS51257">
    <property type="entry name" value="PROKAR_LIPOPROTEIN"/>
    <property type="match status" value="1"/>
</dbReference>